<evidence type="ECO:0000313" key="2">
    <source>
        <dbReference type="EMBL" id="GFM33427.1"/>
    </source>
</evidence>
<sequence length="200" mass="22146">MDEYARFAPHYDRLLNPFLDGVRRSVAEQCARLGAGRVLDICCGTARQAAFFQGTQVRYAGVDVSRAMLDAARKTGTTALARADGTTLPFADRSFDVALVAFALHEKPLDVAEAVVREALRVARYGLFVDYTLAERNLELPFQWLMQVPERMVGGDHWRCYRAFMAAGALQGMVHRTGLKVQERVSLFRGGAAIFVCGQP</sequence>
<accession>A0A7J0BIA4</accession>
<dbReference type="SUPFAM" id="SSF53335">
    <property type="entry name" value="S-adenosyl-L-methionine-dependent methyltransferases"/>
    <property type="match status" value="1"/>
</dbReference>
<dbReference type="PANTHER" id="PTHR42912:SF81">
    <property type="entry name" value="METHYLTRANSFERASE DOMAIN-CONTAINING PROTEIN"/>
    <property type="match status" value="1"/>
</dbReference>
<dbReference type="GO" id="GO:0032259">
    <property type="term" value="P:methylation"/>
    <property type="evidence" value="ECO:0007669"/>
    <property type="project" value="UniProtKB-KW"/>
</dbReference>
<evidence type="ECO:0000259" key="1">
    <source>
        <dbReference type="Pfam" id="PF13649"/>
    </source>
</evidence>
<evidence type="ECO:0000313" key="3">
    <source>
        <dbReference type="Proteomes" id="UP000503840"/>
    </source>
</evidence>
<dbReference type="InterPro" id="IPR041698">
    <property type="entry name" value="Methyltransf_25"/>
</dbReference>
<name>A0A7J0BIA4_9BACT</name>
<keyword evidence="2" id="KW-0489">Methyltransferase</keyword>
<protein>
    <submittedName>
        <fullName evidence="2">Methyltransferase type 11</fullName>
    </submittedName>
</protein>
<dbReference type="GO" id="GO:0008168">
    <property type="term" value="F:methyltransferase activity"/>
    <property type="evidence" value="ECO:0007669"/>
    <property type="project" value="UniProtKB-KW"/>
</dbReference>
<dbReference type="CDD" id="cd02440">
    <property type="entry name" value="AdoMet_MTases"/>
    <property type="match status" value="1"/>
</dbReference>
<dbReference type="InterPro" id="IPR029063">
    <property type="entry name" value="SAM-dependent_MTases_sf"/>
</dbReference>
<keyword evidence="2" id="KW-0808">Transferase</keyword>
<proteinExistence type="predicted"/>
<feature type="domain" description="Methyltransferase" evidence="1">
    <location>
        <begin position="38"/>
        <end position="124"/>
    </location>
</feature>
<dbReference type="AlphaFoldDB" id="A0A7J0BIA4"/>
<keyword evidence="3" id="KW-1185">Reference proteome</keyword>
<dbReference type="InterPro" id="IPR050508">
    <property type="entry name" value="Methyltransf_Superfamily"/>
</dbReference>
<dbReference type="RefSeq" id="WP_174405090.1">
    <property type="nucleotide sequence ID" value="NZ_BLVO01000013.1"/>
</dbReference>
<dbReference type="Proteomes" id="UP000503840">
    <property type="component" value="Unassembled WGS sequence"/>
</dbReference>
<organism evidence="2 3">
    <name type="scientific">Desulfovibrio subterraneus</name>
    <dbReference type="NCBI Taxonomy" id="2718620"/>
    <lineage>
        <taxon>Bacteria</taxon>
        <taxon>Pseudomonadati</taxon>
        <taxon>Thermodesulfobacteriota</taxon>
        <taxon>Desulfovibrionia</taxon>
        <taxon>Desulfovibrionales</taxon>
        <taxon>Desulfovibrionaceae</taxon>
        <taxon>Desulfovibrio</taxon>
    </lineage>
</organism>
<dbReference type="EMBL" id="BLVO01000013">
    <property type="protein sequence ID" value="GFM33427.1"/>
    <property type="molecule type" value="Genomic_DNA"/>
</dbReference>
<dbReference type="PANTHER" id="PTHR42912">
    <property type="entry name" value="METHYLTRANSFERASE"/>
    <property type="match status" value="1"/>
</dbReference>
<gene>
    <name evidence="2" type="ORF">DSM101010T_17920</name>
</gene>
<reference evidence="2 3" key="1">
    <citation type="submission" date="2020-05" db="EMBL/GenBank/DDBJ databases">
        <title>Draft genome sequence of Desulfovibrio sp. strain HN2T.</title>
        <authorList>
            <person name="Ueno A."/>
            <person name="Tamazawa S."/>
            <person name="Tamamura S."/>
            <person name="Murakami T."/>
            <person name="Kiyama T."/>
            <person name="Inomata H."/>
            <person name="Amano Y."/>
            <person name="Miyakawa K."/>
            <person name="Tamaki H."/>
            <person name="Naganuma T."/>
            <person name="Kaneko K."/>
        </authorList>
    </citation>
    <scope>NUCLEOTIDE SEQUENCE [LARGE SCALE GENOMIC DNA]</scope>
    <source>
        <strain evidence="2 3">HN2</strain>
    </source>
</reference>
<dbReference type="Pfam" id="PF13649">
    <property type="entry name" value="Methyltransf_25"/>
    <property type="match status" value="1"/>
</dbReference>
<dbReference type="Gene3D" id="3.40.50.150">
    <property type="entry name" value="Vaccinia Virus protein VP39"/>
    <property type="match status" value="1"/>
</dbReference>
<comment type="caution">
    <text evidence="2">The sequence shown here is derived from an EMBL/GenBank/DDBJ whole genome shotgun (WGS) entry which is preliminary data.</text>
</comment>